<name>A0A173T8E4_9FIRM</name>
<evidence type="ECO:0000259" key="3">
    <source>
        <dbReference type="PROSITE" id="PS51910"/>
    </source>
</evidence>
<dbReference type="GO" id="GO:0016798">
    <property type="term" value="F:hydrolase activity, acting on glycosyl bonds"/>
    <property type="evidence" value="ECO:0007669"/>
    <property type="project" value="UniProtKB-KW"/>
</dbReference>
<organism evidence="4 5">
    <name type="scientific">Agathobacter rectalis</name>
    <dbReference type="NCBI Taxonomy" id="39491"/>
    <lineage>
        <taxon>Bacteria</taxon>
        <taxon>Bacillati</taxon>
        <taxon>Bacillota</taxon>
        <taxon>Clostridia</taxon>
        <taxon>Lachnospirales</taxon>
        <taxon>Lachnospiraceae</taxon>
        <taxon>Agathobacter</taxon>
    </lineage>
</organism>
<evidence type="ECO:0000259" key="2">
    <source>
        <dbReference type="PROSITE" id="PS51781"/>
    </source>
</evidence>
<dbReference type="AlphaFoldDB" id="A0A173T8E4"/>
<accession>A0A173T8E4</accession>
<dbReference type="SMART" id="SM00287">
    <property type="entry name" value="SH3b"/>
    <property type="match status" value="1"/>
</dbReference>
<dbReference type="SMART" id="SM00636">
    <property type="entry name" value="Glyco_18"/>
    <property type="match status" value="1"/>
</dbReference>
<dbReference type="InterPro" id="IPR017853">
    <property type="entry name" value="GH"/>
</dbReference>
<dbReference type="PANTHER" id="PTHR46066">
    <property type="entry name" value="CHITINASE DOMAIN-CONTAINING PROTEIN 1 FAMILY MEMBER"/>
    <property type="match status" value="1"/>
</dbReference>
<feature type="domain" description="GH18" evidence="3">
    <location>
        <begin position="251"/>
        <end position="577"/>
    </location>
</feature>
<dbReference type="InterPro" id="IPR003646">
    <property type="entry name" value="SH3-like_bac-type"/>
</dbReference>
<dbReference type="EC" id="3.2.-.-" evidence="4"/>
<keyword evidence="4" id="KW-0378">Hydrolase</keyword>
<gene>
    <name evidence="4" type="primary">ydhD</name>
    <name evidence="4" type="ORF">ERS852580_01451</name>
</gene>
<proteinExistence type="predicted"/>
<dbReference type="Pfam" id="PF00704">
    <property type="entry name" value="Glyco_hydro_18"/>
    <property type="match status" value="1"/>
</dbReference>
<dbReference type="InterPro" id="IPR029070">
    <property type="entry name" value="Chitinase_insertion_sf"/>
</dbReference>
<dbReference type="OrthoDB" id="9775889at2"/>
<dbReference type="GO" id="GO:0008061">
    <property type="term" value="F:chitin binding"/>
    <property type="evidence" value="ECO:0007669"/>
    <property type="project" value="InterPro"/>
</dbReference>
<dbReference type="RefSeq" id="WP_055237923.1">
    <property type="nucleotide sequence ID" value="NZ_CYXM01000005.1"/>
</dbReference>
<keyword evidence="1" id="KW-1133">Transmembrane helix</keyword>
<sequence>MKKKLLPALIVTGLIILVVIIMGITALINKYTPTKKTEDLKEYFNISSDDEAALIVDNELSDYKAKIIDKKIYVDYKFVHDSLNSRFYWDANENVLLYTTASDIISAAADSNSYSVTKQTNDFGYPIVKATSDSALIALDYVKQYSNITFKSYDDPARIVITSKWDEIDSATVNKSTQVRVKGGIKSPILKEVKKDDKITILDSGDKWDKIATEDGVIGYIKSKALSESKKNKLTNPDYEEETFTHIKKDKDICLAWNQVTSQSANSKVPQVISSTKGINVMSPTWFYLNDNNGNLADIASKDYVSYCHSQGIEVWGLFSNFENTDVDAAYVLTHTSTRTTLINQIMSAAFNYELDGVNIDFENITEAAYGDSYIEFIRELAIKCHNNGISLSVDVTVPASFNKFFNRSDMANFADYIVIMGYDEHYKGSDAGSVSSIPWVTEGVESTLKEVPADQIILGMPFYTRIWELTPKEDDDAVTDTEDQSKYTVASQVYSMDAAAAQLATNNATAALDEESGQNYAEWSVSNKLYKVWLEDTTSLEKRLKLVDDNKLAGAAFWKLGFENSSVWDTVIKYLN</sequence>
<dbReference type="Gene3D" id="3.20.20.80">
    <property type="entry name" value="Glycosidases"/>
    <property type="match status" value="1"/>
</dbReference>
<dbReference type="PROSITE" id="PS51910">
    <property type="entry name" value="GH18_2"/>
    <property type="match status" value="1"/>
</dbReference>
<evidence type="ECO:0000313" key="4">
    <source>
        <dbReference type="EMBL" id="CUM98349.1"/>
    </source>
</evidence>
<dbReference type="InterPro" id="IPR001223">
    <property type="entry name" value="Glyco_hydro18_cat"/>
</dbReference>
<dbReference type="Gene3D" id="3.10.50.10">
    <property type="match status" value="1"/>
</dbReference>
<reference evidence="4 5" key="1">
    <citation type="submission" date="2015-09" db="EMBL/GenBank/DDBJ databases">
        <authorList>
            <consortium name="Pathogen Informatics"/>
        </authorList>
    </citation>
    <scope>NUCLEOTIDE SEQUENCE [LARGE SCALE GENOMIC DNA]</scope>
    <source>
        <strain evidence="4 5">2789STDY5834968</strain>
    </source>
</reference>
<dbReference type="SUPFAM" id="SSF51445">
    <property type="entry name" value="(Trans)glycosidases"/>
    <property type="match status" value="1"/>
</dbReference>
<dbReference type="Proteomes" id="UP000095673">
    <property type="component" value="Unassembled WGS sequence"/>
</dbReference>
<evidence type="ECO:0000256" key="1">
    <source>
        <dbReference type="SAM" id="Phobius"/>
    </source>
</evidence>
<dbReference type="Gene3D" id="2.30.30.40">
    <property type="entry name" value="SH3 Domains"/>
    <property type="match status" value="1"/>
</dbReference>
<dbReference type="PROSITE" id="PS51781">
    <property type="entry name" value="SH3B"/>
    <property type="match status" value="1"/>
</dbReference>
<dbReference type="EMBL" id="CYXM01000005">
    <property type="protein sequence ID" value="CUM98349.1"/>
    <property type="molecule type" value="Genomic_DNA"/>
</dbReference>
<feature type="domain" description="SH3b" evidence="2">
    <location>
        <begin position="168"/>
        <end position="230"/>
    </location>
</feature>
<dbReference type="InterPro" id="IPR011583">
    <property type="entry name" value="Chitinase_II/V-like_cat"/>
</dbReference>
<evidence type="ECO:0000313" key="5">
    <source>
        <dbReference type="Proteomes" id="UP000095673"/>
    </source>
</evidence>
<keyword evidence="1" id="KW-0472">Membrane</keyword>
<keyword evidence="1" id="KW-0812">Transmembrane</keyword>
<protein>
    <submittedName>
        <fullName evidence="4">Putative sporulation-specific glycosylase ydhD</fullName>
        <ecNumber evidence="4">3.2.-.-</ecNumber>
    </submittedName>
</protein>
<dbReference type="GO" id="GO:0005975">
    <property type="term" value="P:carbohydrate metabolic process"/>
    <property type="evidence" value="ECO:0007669"/>
    <property type="project" value="InterPro"/>
</dbReference>
<dbReference type="PANTHER" id="PTHR46066:SF2">
    <property type="entry name" value="CHITINASE DOMAIN-CONTAINING PROTEIN 1"/>
    <property type="match status" value="1"/>
</dbReference>
<feature type="transmembrane region" description="Helical" evidence="1">
    <location>
        <begin position="6"/>
        <end position="28"/>
    </location>
</feature>
<keyword evidence="4" id="KW-0326">Glycosidase</keyword>